<dbReference type="Proteomes" id="UP001057402">
    <property type="component" value="Chromosome 1"/>
</dbReference>
<gene>
    <name evidence="1" type="ORF">MLD38_002053</name>
</gene>
<proteinExistence type="predicted"/>
<keyword evidence="2" id="KW-1185">Reference proteome</keyword>
<evidence type="ECO:0000313" key="2">
    <source>
        <dbReference type="Proteomes" id="UP001057402"/>
    </source>
</evidence>
<name>A0ACB9SFB3_9MYRT</name>
<reference evidence="2" key="1">
    <citation type="journal article" date="2023" name="Front. Plant Sci.">
        <title>Chromosomal-level genome assembly of Melastoma candidum provides insights into trichome evolution.</title>
        <authorList>
            <person name="Zhong Y."/>
            <person name="Wu W."/>
            <person name="Sun C."/>
            <person name="Zou P."/>
            <person name="Liu Y."/>
            <person name="Dai S."/>
            <person name="Zhou R."/>
        </authorList>
    </citation>
    <scope>NUCLEOTIDE SEQUENCE [LARGE SCALE GENOMIC DNA]</scope>
</reference>
<organism evidence="1 2">
    <name type="scientific">Melastoma candidum</name>
    <dbReference type="NCBI Taxonomy" id="119954"/>
    <lineage>
        <taxon>Eukaryota</taxon>
        <taxon>Viridiplantae</taxon>
        <taxon>Streptophyta</taxon>
        <taxon>Embryophyta</taxon>
        <taxon>Tracheophyta</taxon>
        <taxon>Spermatophyta</taxon>
        <taxon>Magnoliopsida</taxon>
        <taxon>eudicotyledons</taxon>
        <taxon>Gunneridae</taxon>
        <taxon>Pentapetalae</taxon>
        <taxon>rosids</taxon>
        <taxon>malvids</taxon>
        <taxon>Myrtales</taxon>
        <taxon>Melastomataceae</taxon>
        <taxon>Melastomatoideae</taxon>
        <taxon>Melastomateae</taxon>
        <taxon>Melastoma</taxon>
    </lineage>
</organism>
<accession>A0ACB9SFB3</accession>
<comment type="caution">
    <text evidence="1">The sequence shown here is derived from an EMBL/GenBank/DDBJ whole genome shotgun (WGS) entry which is preliminary data.</text>
</comment>
<sequence length="186" mass="19160">MSESDVFSAITAAAANEDSKADADPPPQGTLPTPTSAPSPPMEKSALNTTPNAVPCPGPITFSLWPPSQRTRDAVIARLIETLSTPSVLSKRYGTLSQDEASEAARAIEEEAFNAAGGASTAAPDDDGLQILQIYSKEISKRMLDSVKARSAASEGGDAVGDAQAVDEKAAAEEKADSEVTVNAEA</sequence>
<evidence type="ECO:0000313" key="1">
    <source>
        <dbReference type="EMBL" id="KAI4389879.1"/>
    </source>
</evidence>
<dbReference type="EMBL" id="CM042880">
    <property type="protein sequence ID" value="KAI4389879.1"/>
    <property type="molecule type" value="Genomic_DNA"/>
</dbReference>
<protein>
    <submittedName>
        <fullName evidence="1">Uncharacterized protein</fullName>
    </submittedName>
</protein>